<evidence type="ECO:0000313" key="3">
    <source>
        <dbReference type="Proteomes" id="UP000622890"/>
    </source>
</evidence>
<feature type="compositionally biased region" description="Polar residues" evidence="1">
    <location>
        <begin position="1"/>
        <end position="14"/>
    </location>
</feature>
<feature type="compositionally biased region" description="Basic and acidic residues" evidence="1">
    <location>
        <begin position="18"/>
        <end position="29"/>
    </location>
</feature>
<dbReference type="RefSeq" id="WP_200589857.1">
    <property type="nucleotide sequence ID" value="NZ_JAEPBG010000001.1"/>
</dbReference>
<comment type="caution">
    <text evidence="2">The sequence shown here is derived from an EMBL/GenBank/DDBJ whole genome shotgun (WGS) entry which is preliminary data.</text>
</comment>
<dbReference type="Proteomes" id="UP000622890">
    <property type="component" value="Unassembled WGS sequence"/>
</dbReference>
<feature type="region of interest" description="Disordered" evidence="1">
    <location>
        <begin position="1"/>
        <end position="33"/>
    </location>
</feature>
<dbReference type="InterPro" id="IPR011990">
    <property type="entry name" value="TPR-like_helical_dom_sf"/>
</dbReference>
<gene>
    <name evidence="2" type="ORF">JJB74_01170</name>
</gene>
<dbReference type="InterPro" id="IPR005415">
    <property type="entry name" value="T3SS_Ca_resp_chp_LcrH/SycD"/>
</dbReference>
<dbReference type="EMBL" id="JAEPBG010000001">
    <property type="protein sequence ID" value="MBK4733229.1"/>
    <property type="molecule type" value="Genomic_DNA"/>
</dbReference>
<evidence type="ECO:0000256" key="1">
    <source>
        <dbReference type="SAM" id="MobiDB-lite"/>
    </source>
</evidence>
<accession>A0A934SUZ1</accession>
<proteinExistence type="predicted"/>
<sequence>MHSEPTATQVQQLPPQDAHPDVSAEKPDWPSEVSTTKEQLESLYDVGLKLYQQRKFAEATCIFIALAMQDMFNAGYAFALGACLQAQSAFEAACHAYAMCSSLEPANPLPALHLGDCQMQLGNREEALENYRNAVGLADTLSEQPAWATRARGLIDLIVSATNTCDLKE</sequence>
<dbReference type="AlphaFoldDB" id="A0A934SUZ1"/>
<protein>
    <recommendedName>
        <fullName evidence="4">CesD/SycD/LcrH family type III secretion system chaperone</fullName>
    </recommendedName>
</protein>
<keyword evidence="3" id="KW-1185">Reference proteome</keyword>
<name>A0A934SUZ1_9BURK</name>
<dbReference type="PRINTS" id="PR01595">
    <property type="entry name" value="SYCDCHAPRONE"/>
</dbReference>
<dbReference type="SUPFAM" id="SSF48452">
    <property type="entry name" value="TPR-like"/>
    <property type="match status" value="1"/>
</dbReference>
<organism evidence="2 3">
    <name type="scientific">Noviherbaspirillum pedocola</name>
    <dbReference type="NCBI Taxonomy" id="2801341"/>
    <lineage>
        <taxon>Bacteria</taxon>
        <taxon>Pseudomonadati</taxon>
        <taxon>Pseudomonadota</taxon>
        <taxon>Betaproteobacteria</taxon>
        <taxon>Burkholderiales</taxon>
        <taxon>Oxalobacteraceae</taxon>
        <taxon>Noviherbaspirillum</taxon>
    </lineage>
</organism>
<evidence type="ECO:0000313" key="2">
    <source>
        <dbReference type="EMBL" id="MBK4733229.1"/>
    </source>
</evidence>
<dbReference type="Gene3D" id="1.25.40.10">
    <property type="entry name" value="Tetratricopeptide repeat domain"/>
    <property type="match status" value="1"/>
</dbReference>
<evidence type="ECO:0008006" key="4">
    <source>
        <dbReference type="Google" id="ProtNLM"/>
    </source>
</evidence>
<reference evidence="2" key="1">
    <citation type="submission" date="2021-01" db="EMBL/GenBank/DDBJ databases">
        <title>Genome sequence of strain Noviherbaspirillum sp. DKR-6.</title>
        <authorList>
            <person name="Chaudhary D.K."/>
        </authorList>
    </citation>
    <scope>NUCLEOTIDE SEQUENCE</scope>
    <source>
        <strain evidence="2">DKR-6</strain>
    </source>
</reference>